<dbReference type="PANTHER" id="PTHR36498">
    <property type="entry name" value="TATA-BINDING PROTEIN-ASSOCIATED FACTOR 172"/>
    <property type="match status" value="1"/>
</dbReference>
<keyword evidence="1" id="KW-1185">Reference proteome</keyword>
<dbReference type="PANTHER" id="PTHR36498:SF1">
    <property type="entry name" value="TATA-BINDING PROTEIN-ASSOCIATED FACTOR 172"/>
    <property type="match status" value="1"/>
</dbReference>
<dbReference type="GO" id="GO:0016887">
    <property type="term" value="F:ATP hydrolysis activity"/>
    <property type="evidence" value="ECO:0007669"/>
    <property type="project" value="InterPro"/>
</dbReference>
<organism evidence="1 2">
    <name type="scientific">Sitophilus oryzae</name>
    <name type="common">Rice weevil</name>
    <name type="synonym">Curculio oryzae</name>
    <dbReference type="NCBI Taxonomy" id="7048"/>
    <lineage>
        <taxon>Eukaryota</taxon>
        <taxon>Metazoa</taxon>
        <taxon>Ecdysozoa</taxon>
        <taxon>Arthropoda</taxon>
        <taxon>Hexapoda</taxon>
        <taxon>Insecta</taxon>
        <taxon>Pterygota</taxon>
        <taxon>Neoptera</taxon>
        <taxon>Endopterygota</taxon>
        <taxon>Coleoptera</taxon>
        <taxon>Polyphaga</taxon>
        <taxon>Cucujiformia</taxon>
        <taxon>Curculionidae</taxon>
        <taxon>Dryophthorinae</taxon>
        <taxon>Sitophilus</taxon>
    </lineage>
</organism>
<protein>
    <submittedName>
        <fullName evidence="2">TATA-binding protein-associated factor 172-like</fullName>
    </submittedName>
</protein>
<evidence type="ECO:0000313" key="1">
    <source>
        <dbReference type="Proteomes" id="UP000504635"/>
    </source>
</evidence>
<dbReference type="KEGG" id="soy:115878185"/>
<dbReference type="InParanoid" id="A0A6J2XH62"/>
<dbReference type="GO" id="GO:0003677">
    <property type="term" value="F:DNA binding"/>
    <property type="evidence" value="ECO:0007669"/>
    <property type="project" value="InterPro"/>
</dbReference>
<dbReference type="InterPro" id="IPR027417">
    <property type="entry name" value="P-loop_NTPase"/>
</dbReference>
<dbReference type="OrthoDB" id="10252227at2759"/>
<accession>A0A6J2XH62</accession>
<dbReference type="Proteomes" id="UP000504635">
    <property type="component" value="Unplaced"/>
</dbReference>
<dbReference type="Gene3D" id="3.40.50.300">
    <property type="entry name" value="P-loop containing nucleotide triphosphate hydrolases"/>
    <property type="match status" value="1"/>
</dbReference>
<evidence type="ECO:0000313" key="2">
    <source>
        <dbReference type="RefSeq" id="XP_030750456.1"/>
    </source>
</evidence>
<reference evidence="2" key="1">
    <citation type="submission" date="2025-08" db="UniProtKB">
        <authorList>
            <consortium name="RefSeq"/>
        </authorList>
    </citation>
    <scope>IDENTIFICATION</scope>
    <source>
        <tissue evidence="2">Gonads</tissue>
    </source>
</reference>
<sequence>MQGNTHIFQALRYLQNVCNHPKLVLNPTHPQYQHVIAQLKPGLPQATQFTILNSKTSHIRPALKQLLNDCDIGTNLDNGIYKESEIVINQHRALVFCQLKAMLDIIENDLFKKHMPNVTYLRLDGSVPPVMRHSVVTR</sequence>
<dbReference type="GO" id="GO:0017025">
    <property type="term" value="F:TBP-class protein binding"/>
    <property type="evidence" value="ECO:0007669"/>
    <property type="project" value="InterPro"/>
</dbReference>
<dbReference type="SUPFAM" id="SSF52540">
    <property type="entry name" value="P-loop containing nucleoside triphosphate hydrolases"/>
    <property type="match status" value="1"/>
</dbReference>
<dbReference type="RefSeq" id="XP_030750456.1">
    <property type="nucleotide sequence ID" value="XM_030894596.1"/>
</dbReference>
<name>A0A6J2XH62_SITOR</name>
<proteinExistence type="predicted"/>
<gene>
    <name evidence="2" type="primary">LOC115878185</name>
</gene>
<dbReference type="InterPro" id="IPR044972">
    <property type="entry name" value="Mot1"/>
</dbReference>
<dbReference type="AlphaFoldDB" id="A0A6J2XH62"/>
<dbReference type="GeneID" id="115878185"/>